<keyword evidence="5" id="KW-1185">Reference proteome</keyword>
<dbReference type="GO" id="GO:0003677">
    <property type="term" value="F:DNA binding"/>
    <property type="evidence" value="ECO:0007669"/>
    <property type="project" value="UniProtKB-UniRule"/>
</dbReference>
<name>A0A1C5I5G4_9ACTN</name>
<dbReference type="AlphaFoldDB" id="A0A1C5I5G4"/>
<evidence type="ECO:0000313" key="4">
    <source>
        <dbReference type="EMBL" id="SCG53632.1"/>
    </source>
</evidence>
<dbReference type="InterPro" id="IPR001647">
    <property type="entry name" value="HTH_TetR"/>
</dbReference>
<dbReference type="Gene3D" id="1.10.357.10">
    <property type="entry name" value="Tetracycline Repressor, domain 2"/>
    <property type="match status" value="1"/>
</dbReference>
<evidence type="ECO:0000313" key="5">
    <source>
        <dbReference type="Proteomes" id="UP000198217"/>
    </source>
</evidence>
<organism evidence="4 5">
    <name type="scientific">Micromonospora echinaurantiaca</name>
    <dbReference type="NCBI Taxonomy" id="47857"/>
    <lineage>
        <taxon>Bacteria</taxon>
        <taxon>Bacillati</taxon>
        <taxon>Actinomycetota</taxon>
        <taxon>Actinomycetes</taxon>
        <taxon>Micromonosporales</taxon>
        <taxon>Micromonosporaceae</taxon>
        <taxon>Micromonospora</taxon>
    </lineage>
</organism>
<sequence length="184" mass="20170">MSTRERWLTAGLDALAAEGASGVRADRIAARLKLTKGSFHHHFAGMEDYRRALLERHEQDQLALLERLAADLEQVPADAALGALTDRLTGLFDADLERAVRSWAVTDPAARATQERLDGARLEFLRRTWARILRDERRVHTAALVPHLIAIGASMAQPPLPADDLRAVFGLLSELASGVRIPGA</sequence>
<dbReference type="Pfam" id="PF00440">
    <property type="entry name" value="TetR_N"/>
    <property type="match status" value="1"/>
</dbReference>
<keyword evidence="1 2" id="KW-0238">DNA-binding</keyword>
<dbReference type="RefSeq" id="WP_157748158.1">
    <property type="nucleotide sequence ID" value="NZ_LT607750.1"/>
</dbReference>
<dbReference type="InterPro" id="IPR009057">
    <property type="entry name" value="Homeodomain-like_sf"/>
</dbReference>
<evidence type="ECO:0000256" key="1">
    <source>
        <dbReference type="ARBA" id="ARBA00023125"/>
    </source>
</evidence>
<protein>
    <submittedName>
        <fullName evidence="4">Transcriptional regulator, TetR family</fullName>
    </submittedName>
</protein>
<dbReference type="Proteomes" id="UP000198217">
    <property type="component" value="Chromosome I"/>
</dbReference>
<evidence type="ECO:0000259" key="3">
    <source>
        <dbReference type="PROSITE" id="PS50977"/>
    </source>
</evidence>
<dbReference type="PROSITE" id="PS50977">
    <property type="entry name" value="HTH_TETR_2"/>
    <property type="match status" value="1"/>
</dbReference>
<dbReference type="SUPFAM" id="SSF46689">
    <property type="entry name" value="Homeodomain-like"/>
    <property type="match status" value="1"/>
</dbReference>
<gene>
    <name evidence="4" type="ORF">GA0070609_2858</name>
</gene>
<evidence type="ECO:0000256" key="2">
    <source>
        <dbReference type="PROSITE-ProRule" id="PRU00335"/>
    </source>
</evidence>
<feature type="DNA-binding region" description="H-T-H motif" evidence="2">
    <location>
        <begin position="24"/>
        <end position="43"/>
    </location>
</feature>
<reference evidence="4 5" key="1">
    <citation type="submission" date="2016-06" db="EMBL/GenBank/DDBJ databases">
        <authorList>
            <person name="Kjaerup R.B."/>
            <person name="Dalgaard T.S."/>
            <person name="Juul-Madsen H.R."/>
        </authorList>
    </citation>
    <scope>NUCLEOTIDE SEQUENCE [LARGE SCALE GENOMIC DNA]</scope>
    <source>
        <strain evidence="4 5">DSM 43904</strain>
    </source>
</reference>
<dbReference type="EMBL" id="LT607750">
    <property type="protein sequence ID" value="SCG53632.1"/>
    <property type="molecule type" value="Genomic_DNA"/>
</dbReference>
<proteinExistence type="predicted"/>
<feature type="domain" description="HTH tetR-type" evidence="3">
    <location>
        <begin position="1"/>
        <end position="61"/>
    </location>
</feature>
<accession>A0A1C5I5G4</accession>